<proteinExistence type="predicted"/>
<organism evidence="4">
    <name type="scientific">marine metagenome</name>
    <dbReference type="NCBI Taxonomy" id="408172"/>
    <lineage>
        <taxon>unclassified sequences</taxon>
        <taxon>metagenomes</taxon>
        <taxon>ecological metagenomes</taxon>
    </lineage>
</organism>
<evidence type="ECO:0000256" key="1">
    <source>
        <dbReference type="ARBA" id="ARBA00023002"/>
    </source>
</evidence>
<keyword evidence="1" id="KW-0560">Oxidoreductase</keyword>
<dbReference type="SUPFAM" id="SSF51735">
    <property type="entry name" value="NAD(P)-binding Rossmann-fold domains"/>
    <property type="match status" value="1"/>
</dbReference>
<reference evidence="4" key="1">
    <citation type="submission" date="2018-05" db="EMBL/GenBank/DDBJ databases">
        <authorList>
            <person name="Lanie J.A."/>
            <person name="Ng W.-L."/>
            <person name="Kazmierczak K.M."/>
            <person name="Andrzejewski T.M."/>
            <person name="Davidsen T.M."/>
            <person name="Wayne K.J."/>
            <person name="Tettelin H."/>
            <person name="Glass J.I."/>
            <person name="Rusch D."/>
            <person name="Podicherti R."/>
            <person name="Tsui H.-C.T."/>
            <person name="Winkler M.E."/>
        </authorList>
    </citation>
    <scope>NUCLEOTIDE SEQUENCE</scope>
</reference>
<dbReference type="PANTHER" id="PTHR43333">
    <property type="entry name" value="2-HACID_DH_C DOMAIN-CONTAINING PROTEIN"/>
    <property type="match status" value="1"/>
</dbReference>
<keyword evidence="2" id="KW-0520">NAD</keyword>
<sequence length="341" mass="38067">MTNKKIKIHVKNNHWAPGSFPTDAEGEKNFTITKEHFTQALNNFPEIKEKVEIFVDWDEDNFKTSLANSDILVAWDFSTINLKKVAPNLKWIHVISAGVEHLHPLDWMFDGLVLTNSSGAHTKKAGEYGLMSILMLQNHMTKIITNQKNNNFVSLFSNPIAGKTVVLVGTGNLGTSMAKLVAPLGVNIIGVNKRGRITEGCSKVISIDKIDTVLPDADFLYLAVPETPETKNLISKERLNMLKPTCGIVNIGRQSVMDYDVLCEKLSNNEIAGAILDVFTHEPIEKNSKLWDIPNLVITPHVSSDDNGNYVKLTLDIFIKNLKLFIENKELSNQVDKKLGY</sequence>
<evidence type="ECO:0000313" key="4">
    <source>
        <dbReference type="EMBL" id="SVB27156.1"/>
    </source>
</evidence>
<evidence type="ECO:0000256" key="2">
    <source>
        <dbReference type="ARBA" id="ARBA00023027"/>
    </source>
</evidence>
<accession>A0A382CM04</accession>
<dbReference type="Pfam" id="PF02826">
    <property type="entry name" value="2-Hacid_dh_C"/>
    <property type="match status" value="1"/>
</dbReference>
<dbReference type="Gene3D" id="3.40.50.720">
    <property type="entry name" value="NAD(P)-binding Rossmann-like Domain"/>
    <property type="match status" value="2"/>
</dbReference>
<dbReference type="GO" id="GO:0016491">
    <property type="term" value="F:oxidoreductase activity"/>
    <property type="evidence" value="ECO:0007669"/>
    <property type="project" value="UniProtKB-KW"/>
</dbReference>
<dbReference type="EMBL" id="UINC01035170">
    <property type="protein sequence ID" value="SVB27156.1"/>
    <property type="molecule type" value="Genomic_DNA"/>
</dbReference>
<name>A0A382CM04_9ZZZZ</name>
<protein>
    <recommendedName>
        <fullName evidence="3">D-isomer specific 2-hydroxyacid dehydrogenase NAD-binding domain-containing protein</fullName>
    </recommendedName>
</protein>
<dbReference type="InterPro" id="IPR006140">
    <property type="entry name" value="D-isomer_DH_NAD-bd"/>
</dbReference>
<evidence type="ECO:0000259" key="3">
    <source>
        <dbReference type="Pfam" id="PF02826"/>
    </source>
</evidence>
<gene>
    <name evidence="4" type="ORF">METZ01_LOCUS180010</name>
</gene>
<dbReference type="CDD" id="cd05300">
    <property type="entry name" value="2-Hacid_dh_1"/>
    <property type="match status" value="1"/>
</dbReference>
<dbReference type="PANTHER" id="PTHR43333:SF1">
    <property type="entry name" value="D-ISOMER SPECIFIC 2-HYDROXYACID DEHYDROGENASE NAD-BINDING DOMAIN-CONTAINING PROTEIN"/>
    <property type="match status" value="1"/>
</dbReference>
<feature type="domain" description="D-isomer specific 2-hydroxyacid dehydrogenase NAD-binding" evidence="3">
    <location>
        <begin position="131"/>
        <end position="303"/>
    </location>
</feature>
<dbReference type="GO" id="GO:0051287">
    <property type="term" value="F:NAD binding"/>
    <property type="evidence" value="ECO:0007669"/>
    <property type="project" value="InterPro"/>
</dbReference>
<dbReference type="AlphaFoldDB" id="A0A382CM04"/>
<dbReference type="InterPro" id="IPR036291">
    <property type="entry name" value="NAD(P)-bd_dom_sf"/>
</dbReference>
<dbReference type="SUPFAM" id="SSF52283">
    <property type="entry name" value="Formate/glycerate dehydrogenase catalytic domain-like"/>
    <property type="match status" value="1"/>
</dbReference>